<evidence type="ECO:0000256" key="1">
    <source>
        <dbReference type="ARBA" id="ARBA00004173"/>
    </source>
</evidence>
<evidence type="ECO:0000256" key="11">
    <source>
        <dbReference type="ARBA" id="ARBA00045681"/>
    </source>
</evidence>
<dbReference type="EMBL" id="BTCM01000001">
    <property type="protein sequence ID" value="GMK53899.1"/>
    <property type="molecule type" value="Genomic_DNA"/>
</dbReference>
<evidence type="ECO:0000256" key="3">
    <source>
        <dbReference type="ARBA" id="ARBA00008676"/>
    </source>
</evidence>
<evidence type="ECO:0000256" key="2">
    <source>
        <dbReference type="ARBA" id="ARBA00005033"/>
    </source>
</evidence>
<dbReference type="GO" id="GO:0006412">
    <property type="term" value="P:translation"/>
    <property type="evidence" value="ECO:0007669"/>
    <property type="project" value="InterPro"/>
</dbReference>
<dbReference type="SUPFAM" id="SSF51621">
    <property type="entry name" value="Phosphoenolpyruvate/pyruvate domain"/>
    <property type="match status" value="1"/>
</dbReference>
<name>A0AAD3TNV9_9TREE</name>
<dbReference type="InterPro" id="IPR015813">
    <property type="entry name" value="Pyrv/PenolPyrv_kinase-like_dom"/>
</dbReference>
<dbReference type="PANTHER" id="PTHR20881">
    <property type="entry name" value="3-METHYL-2-OXOBUTANOATE HYDROXYMETHYLTRANSFERASE"/>
    <property type="match status" value="1"/>
</dbReference>
<evidence type="ECO:0000256" key="13">
    <source>
        <dbReference type="RuleBase" id="RU362100"/>
    </source>
</evidence>
<dbReference type="AlphaFoldDB" id="A0AAD3TNV9"/>
<dbReference type="GO" id="GO:0015940">
    <property type="term" value="P:pantothenate biosynthetic process"/>
    <property type="evidence" value="ECO:0007669"/>
    <property type="project" value="UniProtKB-KW"/>
</dbReference>
<evidence type="ECO:0000313" key="15">
    <source>
        <dbReference type="EMBL" id="GMK53899.1"/>
    </source>
</evidence>
<keyword evidence="7" id="KW-0809">Transit peptide</keyword>
<keyword evidence="6" id="KW-0479">Metal-binding</keyword>
<dbReference type="Gene3D" id="3.20.20.60">
    <property type="entry name" value="Phosphoenolpyruvate-binding domains"/>
    <property type="match status" value="1"/>
</dbReference>
<dbReference type="HAMAP" id="MF_00156">
    <property type="entry name" value="PanB"/>
    <property type="match status" value="1"/>
</dbReference>
<dbReference type="Proteomes" id="UP001222932">
    <property type="component" value="Unassembled WGS sequence"/>
</dbReference>
<evidence type="ECO:0000256" key="9">
    <source>
        <dbReference type="ARBA" id="ARBA00023014"/>
    </source>
</evidence>
<evidence type="ECO:0000256" key="6">
    <source>
        <dbReference type="ARBA" id="ARBA00022723"/>
    </source>
</evidence>
<evidence type="ECO:0000256" key="5">
    <source>
        <dbReference type="ARBA" id="ARBA00022679"/>
    </source>
</evidence>
<dbReference type="GO" id="GO:0051536">
    <property type="term" value="F:iron-sulfur cluster binding"/>
    <property type="evidence" value="ECO:0007669"/>
    <property type="project" value="UniProtKB-KW"/>
</dbReference>
<reference evidence="15" key="2">
    <citation type="submission" date="2023-06" db="EMBL/GenBank/DDBJ databases">
        <authorList>
            <person name="Kobayashi Y."/>
            <person name="Kayamori A."/>
            <person name="Aoki K."/>
            <person name="Shiwa Y."/>
            <person name="Fujita N."/>
            <person name="Sugita T."/>
            <person name="Iwasaki W."/>
            <person name="Tanaka N."/>
            <person name="Takashima M."/>
        </authorList>
    </citation>
    <scope>NUCLEOTIDE SEQUENCE</scope>
    <source>
        <strain evidence="15">HIS016</strain>
    </source>
</reference>
<dbReference type="InterPro" id="IPR040442">
    <property type="entry name" value="Pyrv_kinase-like_dom_sf"/>
</dbReference>
<dbReference type="InterPro" id="IPR015324">
    <property type="entry name" value="Ribosomal_Rsm22-like"/>
</dbReference>
<dbReference type="CDD" id="cd06557">
    <property type="entry name" value="KPHMT-like"/>
    <property type="match status" value="1"/>
</dbReference>
<dbReference type="GO" id="GO:0008168">
    <property type="term" value="F:methyltransferase activity"/>
    <property type="evidence" value="ECO:0007669"/>
    <property type="project" value="InterPro"/>
</dbReference>
<keyword evidence="9" id="KW-0411">Iron-sulfur</keyword>
<comment type="function">
    <text evidence="11">Mitochondrial ribosome (mitoribosome) assembly factor. Binds at the interface of the head and body domains of the mitochondrial small ribosomal subunit (mt-SSU), occluding the mRNA channel and preventing compaction of the head domain towards the body. Probable inactive methyltransferase: retains the characteristic folding and ability to bind S-adenosyl-L-methionine, but it probably lost its methyltransferase activity.</text>
</comment>
<gene>
    <name evidence="15" type="primary">TOP3</name>
    <name evidence="15" type="ORF">CspeluHIS016_0104850</name>
</gene>
<evidence type="ECO:0000256" key="4">
    <source>
        <dbReference type="ARBA" id="ARBA00012618"/>
    </source>
</evidence>
<dbReference type="Pfam" id="PF02548">
    <property type="entry name" value="Pantoate_transf"/>
    <property type="match status" value="1"/>
</dbReference>
<evidence type="ECO:0000313" key="16">
    <source>
        <dbReference type="Proteomes" id="UP001222932"/>
    </source>
</evidence>
<dbReference type="EC" id="2.1.2.11" evidence="4 13"/>
<dbReference type="GO" id="GO:0003864">
    <property type="term" value="F:3-methyl-2-oxobutanoate hydroxymethyltransferase activity"/>
    <property type="evidence" value="ECO:0007669"/>
    <property type="project" value="UniProtKB-EC"/>
</dbReference>
<dbReference type="Pfam" id="PF09243">
    <property type="entry name" value="Rsm22"/>
    <property type="match status" value="2"/>
</dbReference>
<feature type="region of interest" description="Disordered" evidence="14">
    <location>
        <begin position="615"/>
        <end position="648"/>
    </location>
</feature>
<proteinExistence type="inferred from homology"/>
<evidence type="ECO:0000256" key="10">
    <source>
        <dbReference type="ARBA" id="ARBA00023128"/>
    </source>
</evidence>
<dbReference type="NCBIfam" id="TIGR00222">
    <property type="entry name" value="panB"/>
    <property type="match status" value="1"/>
</dbReference>
<comment type="similarity">
    <text evidence="3 13">Belongs to the PanB family.</text>
</comment>
<dbReference type="InterPro" id="IPR003700">
    <property type="entry name" value="Pantoate_hydroxy_MeTrfase"/>
</dbReference>
<organism evidence="15 16">
    <name type="scientific">Cutaneotrichosporon spelunceum</name>
    <dbReference type="NCBI Taxonomy" id="1672016"/>
    <lineage>
        <taxon>Eukaryota</taxon>
        <taxon>Fungi</taxon>
        <taxon>Dikarya</taxon>
        <taxon>Basidiomycota</taxon>
        <taxon>Agaricomycotina</taxon>
        <taxon>Tremellomycetes</taxon>
        <taxon>Trichosporonales</taxon>
        <taxon>Trichosporonaceae</taxon>
        <taxon>Cutaneotrichosporon</taxon>
    </lineage>
</organism>
<evidence type="ECO:0000256" key="7">
    <source>
        <dbReference type="ARBA" id="ARBA00022946"/>
    </source>
</evidence>
<feature type="compositionally biased region" description="Basic and acidic residues" evidence="14">
    <location>
        <begin position="625"/>
        <end position="648"/>
    </location>
</feature>
<evidence type="ECO:0000256" key="12">
    <source>
        <dbReference type="ARBA" id="ARBA00049172"/>
    </source>
</evidence>
<keyword evidence="16" id="KW-1185">Reference proteome</keyword>
<keyword evidence="10" id="KW-0496">Mitochondrion</keyword>
<comment type="pathway">
    <text evidence="2 13">Cofactor biosynthesis; (R)-pantothenate biosynthesis; (R)-pantoate from 3-methyl-2-oxobutanoate: step 1/2.</text>
</comment>
<dbReference type="GO" id="GO:0000287">
    <property type="term" value="F:magnesium ion binding"/>
    <property type="evidence" value="ECO:0007669"/>
    <property type="project" value="TreeGrafter"/>
</dbReference>
<reference evidence="15" key="1">
    <citation type="journal article" date="2023" name="BMC Genomics">
        <title>Chromosome-level genome assemblies of Cutaneotrichosporon spp. (Trichosporonales, Basidiomycota) reveal imbalanced evolution between nucleotide sequences and chromosome synteny.</title>
        <authorList>
            <person name="Kobayashi Y."/>
            <person name="Kayamori A."/>
            <person name="Aoki K."/>
            <person name="Shiwa Y."/>
            <person name="Matsutani M."/>
            <person name="Fujita N."/>
            <person name="Sugita T."/>
            <person name="Iwasaki W."/>
            <person name="Tanaka N."/>
            <person name="Takashima M."/>
        </authorList>
    </citation>
    <scope>NUCLEOTIDE SEQUENCE</scope>
    <source>
        <strain evidence="15">HIS016</strain>
    </source>
</reference>
<keyword evidence="5 13" id="KW-0808">Transferase</keyword>
<evidence type="ECO:0000256" key="14">
    <source>
        <dbReference type="SAM" id="MobiDB-lite"/>
    </source>
</evidence>
<comment type="function">
    <text evidence="13">Catalyzes the reversible reaction in which hydroxymethyl group from 5,10-methylenetetrahydrofolate is transferred onto alpha-ketoisovalerate to form ketopantoate.</text>
</comment>
<keyword evidence="13" id="KW-0566">Pantothenate biosynthesis</keyword>
<dbReference type="NCBIfam" id="NF001452">
    <property type="entry name" value="PRK00311.1"/>
    <property type="match status" value="1"/>
</dbReference>
<evidence type="ECO:0000256" key="8">
    <source>
        <dbReference type="ARBA" id="ARBA00023004"/>
    </source>
</evidence>
<dbReference type="PANTHER" id="PTHR20881:SF0">
    <property type="entry name" value="3-METHYL-2-OXOBUTANOATE HYDROXYMETHYLTRANSFERASE"/>
    <property type="match status" value="1"/>
</dbReference>
<comment type="subcellular location">
    <subcellularLocation>
        <location evidence="1">Mitochondrion</location>
    </subcellularLocation>
</comment>
<comment type="caution">
    <text evidence="15">The sequence shown here is derived from an EMBL/GenBank/DDBJ whole genome shotgun (WGS) entry which is preliminary data.</text>
</comment>
<sequence>MLMLRRVRVASTFLNASRSASPYVCGPMGTYPTPRALRGLSSGLALAARQASRLSNANAVPDLKLDPSFDALLSDMQMHSKGRAPHREVEEDELELVSSGFGVRRQVPAEGEEEWADRREERRSPAVILGNKKIGMVVLPEALTEGIQDAIEATEDKKHVRYAYLELLEPVKEKSPGGSRNMPQHAIARASAFLPAQYGAIYNVLAELDKRVGGIGGPLLEVSGGLGPGLWAASEVFGEAALQDYTLVHRTRFGLDLAQELAQNLPGDISFKRDITSVSGPPPQVVMATFALSVLPTARGRRDLLQHLMNTGAEHMVLVDLAGEAGWTAMKQARQWILAQSTEENPLHVTAPCPHDGKCPRFDMLEPCAFSQRIQRPRFTRKTKHAKRGEEDVSYSYLIVSRGKRPEPLSGLAEGVGRFGAVGREAAARALAKATGRTEIREVEGSDGGELEVVEIAHDIALPPTEDPVETDIALRAEAYSWPRLVAPPLKRSGFVVMDACMPDEKLMRFTVAKSLGKQSYYDARKSGWGDLWPHAFKGAVERKRGIRRLMDPSADDMALPTEEEEAWLDSEENAFAVDPDMDRLIKDLAKDALIEVDDVGAPATVYSATSDYVPEDVPKKRKEPKTEAAKKRETARERKSKLRDARADKAELAQADRFFYRDADTATVRAFEADEPDSEPVRPMSEMEPGLRDMGSALRARRRGPGFPFNTYGRGLHTSARALSVAPGAMGSSQRPARPKVTVASLQAQHEAKDPITMLTAYDFPTSLLSSRAGVDIVLVGDSMAQVCLGYESTIPFTLDDVVHHTRAVARGVGSSFLLADMPFGYVASSLEAGMDAAVRMVKEGGADGIKIEGGREILPLVERLTAFGISVMPHIGLQPQRAGVTGYRAQGRTATAAADMVALAREMAAAGAFALLVEAVPHHVGTALAHAVNIPTIGIGAGPNTSGQVLVITDVLGSLDVGPEEGGEDVPPKMARFVRQFGEIGRASRAAVDEYVREVKARTYPAVPAETYGMPKEELEEFRRLMEEKGE</sequence>
<keyword evidence="8" id="KW-0408">Iron</keyword>
<dbReference type="FunFam" id="3.20.20.60:FF:000003">
    <property type="entry name" value="3-methyl-2-oxobutanoate hydroxymethyltransferase"/>
    <property type="match status" value="1"/>
</dbReference>
<accession>A0AAD3TNV9</accession>
<comment type="catalytic activity">
    <reaction evidence="12 13">
        <text>(6R)-5,10-methylene-5,6,7,8-tetrahydrofolate + 3-methyl-2-oxobutanoate + H2O = 2-dehydropantoate + (6S)-5,6,7,8-tetrahydrofolate</text>
        <dbReference type="Rhea" id="RHEA:11824"/>
        <dbReference type="ChEBI" id="CHEBI:11561"/>
        <dbReference type="ChEBI" id="CHEBI:11851"/>
        <dbReference type="ChEBI" id="CHEBI:15377"/>
        <dbReference type="ChEBI" id="CHEBI:15636"/>
        <dbReference type="ChEBI" id="CHEBI:57453"/>
        <dbReference type="EC" id="2.1.2.11"/>
    </reaction>
</comment>
<dbReference type="GO" id="GO:0005739">
    <property type="term" value="C:mitochondrion"/>
    <property type="evidence" value="ECO:0007669"/>
    <property type="project" value="UniProtKB-SubCell"/>
</dbReference>
<protein>
    <recommendedName>
        <fullName evidence="4 13">3-methyl-2-oxobutanoate hydroxymethyltransferase</fullName>
        <ecNumber evidence="4 13">2.1.2.11</ecNumber>
    </recommendedName>
</protein>